<gene>
    <name evidence="1" type="ORF">BHE16_09235</name>
</gene>
<name>A0A1L2ZQ42_9MICC</name>
<keyword evidence="2" id="KW-1185">Reference proteome</keyword>
<sequence>MQAFARIDVRAHFREFQPTKSTRSRILNFFKMRKRCFVPQMISIITKLDKPLKSFNCRAYRGLTCKIGEVINLTLGYDETWEKGFLDCDIGGWLIASSAYASHVSSGKFNLLCQH</sequence>
<dbReference type="KEGG" id="nae:BHE16_09235"/>
<dbReference type="AlphaFoldDB" id="A0A1L2ZQ42"/>
<protein>
    <submittedName>
        <fullName evidence="1">Uncharacterized protein</fullName>
    </submittedName>
</protein>
<accession>A0A1L2ZQ42</accession>
<proteinExistence type="predicted"/>
<evidence type="ECO:0000313" key="1">
    <source>
        <dbReference type="EMBL" id="APF41148.1"/>
    </source>
</evidence>
<dbReference type="EMBL" id="CP018135">
    <property type="protein sequence ID" value="APF41148.1"/>
    <property type="molecule type" value="Genomic_DNA"/>
</dbReference>
<evidence type="ECO:0000313" key="2">
    <source>
        <dbReference type="Proteomes" id="UP000183530"/>
    </source>
</evidence>
<reference evidence="1 2" key="1">
    <citation type="submission" date="2016-11" db="EMBL/GenBank/DDBJ databases">
        <title>Genome sequencing of Zhihengliuella aestuarii B18 antagonistic to Plasmodiophora brassicae.</title>
        <authorList>
            <person name="Luo Y."/>
        </authorList>
    </citation>
    <scope>NUCLEOTIDE SEQUENCE [LARGE SCALE GENOMIC DNA]</scope>
    <source>
        <strain evidence="1 2">B18</strain>
    </source>
</reference>
<organism evidence="1 2">
    <name type="scientific">Neomicrococcus aestuarii</name>
    <dbReference type="NCBI Taxonomy" id="556325"/>
    <lineage>
        <taxon>Bacteria</taxon>
        <taxon>Bacillati</taxon>
        <taxon>Actinomycetota</taxon>
        <taxon>Actinomycetes</taxon>
        <taxon>Micrococcales</taxon>
        <taxon>Micrococcaceae</taxon>
        <taxon>Neomicrococcus</taxon>
    </lineage>
</organism>
<dbReference type="STRING" id="556325.BHE16_09235"/>
<dbReference type="Proteomes" id="UP000183530">
    <property type="component" value="Chromosome"/>
</dbReference>